<dbReference type="AlphaFoldDB" id="A0A4U0GRL6"/>
<protein>
    <recommendedName>
        <fullName evidence="1">DUF5675 domain-containing protein</fullName>
    </recommendedName>
</protein>
<sequence length="135" mass="15159">MNTTITLHLRRKYGERGTNGTIYFLGEPICHTIELPWQDNTPNKSCIPEGRYRLEKRVYPKNGEQIGIPFVQGREAILIHAANNAERELRGCIAPVTTLTGEGTGDESVKALKELKALVYSLWDMGAEVYLEVRG</sequence>
<dbReference type="Pfam" id="PF18925">
    <property type="entry name" value="DUF5675"/>
    <property type="match status" value="1"/>
</dbReference>
<comment type="caution">
    <text evidence="2">The sequence shown here is derived from an EMBL/GenBank/DDBJ whole genome shotgun (WGS) entry which is preliminary data.</text>
</comment>
<evidence type="ECO:0000259" key="1">
    <source>
        <dbReference type="Pfam" id="PF18925"/>
    </source>
</evidence>
<evidence type="ECO:0000313" key="3">
    <source>
        <dbReference type="Proteomes" id="UP000309872"/>
    </source>
</evidence>
<accession>A0A4U0GRL6</accession>
<name>A0A4U0GRL6_9SPHI</name>
<reference evidence="2 3" key="1">
    <citation type="submission" date="2019-04" db="EMBL/GenBank/DDBJ databases">
        <title>Sphingobacterium olei sp. nov., isolated from oil-contaminated soil.</title>
        <authorList>
            <person name="Liu B."/>
        </authorList>
    </citation>
    <scope>NUCLEOTIDE SEQUENCE [LARGE SCALE GENOMIC DNA]</scope>
    <source>
        <strain evidence="2 3">Y3L14</strain>
    </source>
</reference>
<keyword evidence="3" id="KW-1185">Reference proteome</keyword>
<gene>
    <name evidence="2" type="ORF">FAZ19_21725</name>
</gene>
<dbReference type="RefSeq" id="WP_136822872.1">
    <property type="nucleotide sequence ID" value="NZ_BMJX01000009.1"/>
</dbReference>
<dbReference type="InterPro" id="IPR043732">
    <property type="entry name" value="DUF5675"/>
</dbReference>
<organism evidence="2 3">
    <name type="scientific">Sphingobacterium alkalisoli</name>
    <dbReference type="NCBI Taxonomy" id="1874115"/>
    <lineage>
        <taxon>Bacteria</taxon>
        <taxon>Pseudomonadati</taxon>
        <taxon>Bacteroidota</taxon>
        <taxon>Sphingobacteriia</taxon>
        <taxon>Sphingobacteriales</taxon>
        <taxon>Sphingobacteriaceae</taxon>
        <taxon>Sphingobacterium</taxon>
    </lineage>
</organism>
<feature type="domain" description="DUF5675" evidence="1">
    <location>
        <begin position="9"/>
        <end position="119"/>
    </location>
</feature>
<evidence type="ECO:0000313" key="2">
    <source>
        <dbReference type="EMBL" id="TJY61518.1"/>
    </source>
</evidence>
<dbReference type="Proteomes" id="UP000309872">
    <property type="component" value="Unassembled WGS sequence"/>
</dbReference>
<dbReference type="EMBL" id="SUKA01000009">
    <property type="protein sequence ID" value="TJY61518.1"/>
    <property type="molecule type" value="Genomic_DNA"/>
</dbReference>
<proteinExistence type="predicted"/>
<dbReference type="OrthoDB" id="707810at2"/>